<gene>
    <name evidence="1" type="ORF">C1645_818076</name>
</gene>
<dbReference type="OrthoDB" id="2406389at2759"/>
<comment type="caution">
    <text evidence="1">The sequence shown here is derived from an EMBL/GenBank/DDBJ whole genome shotgun (WGS) entry which is preliminary data.</text>
</comment>
<dbReference type="Proteomes" id="UP000265703">
    <property type="component" value="Unassembled WGS sequence"/>
</dbReference>
<accession>A0A397TAJ4</accession>
<reference evidence="1 2" key="1">
    <citation type="submission" date="2018-06" db="EMBL/GenBank/DDBJ databases">
        <title>Comparative genomics reveals the genomic features of Rhizophagus irregularis, R. cerebriforme, R. diaphanum and Gigaspora rosea, and their symbiotic lifestyle signature.</title>
        <authorList>
            <person name="Morin E."/>
            <person name="San Clemente H."/>
            <person name="Chen E.C.H."/>
            <person name="De La Providencia I."/>
            <person name="Hainaut M."/>
            <person name="Kuo A."/>
            <person name="Kohler A."/>
            <person name="Murat C."/>
            <person name="Tang N."/>
            <person name="Roy S."/>
            <person name="Loubradou J."/>
            <person name="Henrissat B."/>
            <person name="Grigoriev I.V."/>
            <person name="Corradi N."/>
            <person name="Roux C."/>
            <person name="Martin F.M."/>
        </authorList>
    </citation>
    <scope>NUCLEOTIDE SEQUENCE [LARGE SCALE GENOMIC DNA]</scope>
    <source>
        <strain evidence="1 2">DAOM 227022</strain>
    </source>
</reference>
<evidence type="ECO:0000313" key="1">
    <source>
        <dbReference type="EMBL" id="RIA94369.1"/>
    </source>
</evidence>
<evidence type="ECO:0000313" key="2">
    <source>
        <dbReference type="Proteomes" id="UP000265703"/>
    </source>
</evidence>
<dbReference type="AlphaFoldDB" id="A0A397TAJ4"/>
<protein>
    <submittedName>
        <fullName evidence="1">Uncharacterized protein</fullName>
    </submittedName>
</protein>
<organism evidence="1 2">
    <name type="scientific">Glomus cerebriforme</name>
    <dbReference type="NCBI Taxonomy" id="658196"/>
    <lineage>
        <taxon>Eukaryota</taxon>
        <taxon>Fungi</taxon>
        <taxon>Fungi incertae sedis</taxon>
        <taxon>Mucoromycota</taxon>
        <taxon>Glomeromycotina</taxon>
        <taxon>Glomeromycetes</taxon>
        <taxon>Glomerales</taxon>
        <taxon>Glomeraceae</taxon>
        <taxon>Glomus</taxon>
    </lineage>
</organism>
<proteinExistence type="predicted"/>
<keyword evidence="2" id="KW-1185">Reference proteome</keyword>
<name>A0A397TAJ4_9GLOM</name>
<sequence length="63" mass="7253">MYCRPLDTAEFPLSNILEECFLTGNVDKNYRMTVQDMWNLLSLKAQEGEIESLNIPKVMTIQG</sequence>
<dbReference type="EMBL" id="QKYT01000082">
    <property type="protein sequence ID" value="RIA94369.1"/>
    <property type="molecule type" value="Genomic_DNA"/>
</dbReference>